<dbReference type="InterPro" id="IPR050744">
    <property type="entry name" value="AI-2_Isomerase_LsrG"/>
</dbReference>
<sequence length="106" mass="10848">MSPVIVVATLSPKPGQEAAVREAVIAAVPKVQTEPGCQLYSLHEATGDGTDLVMIEKWESFDALATHGKGAALAELGAALNDLLAAPLDIKTFDAVPAGDPDKGAI</sequence>
<feature type="domain" description="ABM" evidence="1">
    <location>
        <begin position="4"/>
        <end position="93"/>
    </location>
</feature>
<dbReference type="PROSITE" id="PS51725">
    <property type="entry name" value="ABM"/>
    <property type="match status" value="1"/>
</dbReference>
<accession>A0ABR5IG49</accession>
<dbReference type="InterPro" id="IPR011008">
    <property type="entry name" value="Dimeric_a/b-barrel"/>
</dbReference>
<reference evidence="2 3" key="1">
    <citation type="submission" date="2015-05" db="EMBL/GenBank/DDBJ databases">
        <title>Draft genome sequence of the bacterium Gordonia jacobaea a new member of the Gordonia genus.</title>
        <authorList>
            <person name="Jimenez-Galisteo G."/>
            <person name="Dominguez A."/>
            <person name="Munoz E."/>
            <person name="Vinas M."/>
        </authorList>
    </citation>
    <scope>NUCLEOTIDE SEQUENCE [LARGE SCALE GENOMIC DNA]</scope>
    <source>
        <strain evidence="3">mv1</strain>
    </source>
</reference>
<name>A0ABR5IG49_9ACTN</name>
<dbReference type="Proteomes" id="UP000037247">
    <property type="component" value="Unassembled WGS sequence"/>
</dbReference>
<dbReference type="Pfam" id="PF03992">
    <property type="entry name" value="ABM"/>
    <property type="match status" value="1"/>
</dbReference>
<keyword evidence="3" id="KW-1185">Reference proteome</keyword>
<proteinExistence type="predicted"/>
<dbReference type="RefSeq" id="WP_049697773.1">
    <property type="nucleotide sequence ID" value="NZ_JAQDQF010000002.1"/>
</dbReference>
<evidence type="ECO:0000313" key="3">
    <source>
        <dbReference type="Proteomes" id="UP000037247"/>
    </source>
</evidence>
<protein>
    <submittedName>
        <fullName evidence="2">Antibiotic biosynthesis monooxygenase</fullName>
    </submittedName>
</protein>
<keyword evidence="2" id="KW-0560">Oxidoreductase</keyword>
<comment type="caution">
    <text evidence="2">The sequence shown here is derived from an EMBL/GenBank/DDBJ whole genome shotgun (WGS) entry which is preliminary data.</text>
</comment>
<organism evidence="2 3">
    <name type="scientific">Gordonia jacobaea</name>
    <dbReference type="NCBI Taxonomy" id="122202"/>
    <lineage>
        <taxon>Bacteria</taxon>
        <taxon>Bacillati</taxon>
        <taxon>Actinomycetota</taxon>
        <taxon>Actinomycetes</taxon>
        <taxon>Mycobacteriales</taxon>
        <taxon>Gordoniaceae</taxon>
        <taxon>Gordonia</taxon>
    </lineage>
</organism>
<dbReference type="Gene3D" id="3.30.70.100">
    <property type="match status" value="1"/>
</dbReference>
<dbReference type="SUPFAM" id="SSF54909">
    <property type="entry name" value="Dimeric alpha+beta barrel"/>
    <property type="match status" value="1"/>
</dbReference>
<dbReference type="PANTHER" id="PTHR33336:SF15">
    <property type="entry name" value="ABM DOMAIN-CONTAINING PROTEIN"/>
    <property type="match status" value="1"/>
</dbReference>
<dbReference type="EMBL" id="LDTZ01000014">
    <property type="protein sequence ID" value="KNA92558.1"/>
    <property type="molecule type" value="Genomic_DNA"/>
</dbReference>
<keyword evidence="2" id="KW-0503">Monooxygenase</keyword>
<dbReference type="GO" id="GO:0004497">
    <property type="term" value="F:monooxygenase activity"/>
    <property type="evidence" value="ECO:0007669"/>
    <property type="project" value="UniProtKB-KW"/>
</dbReference>
<dbReference type="InterPro" id="IPR007138">
    <property type="entry name" value="ABM_dom"/>
</dbReference>
<dbReference type="PANTHER" id="PTHR33336">
    <property type="entry name" value="QUINOL MONOOXYGENASE YGIN-RELATED"/>
    <property type="match status" value="1"/>
</dbReference>
<evidence type="ECO:0000259" key="1">
    <source>
        <dbReference type="PROSITE" id="PS51725"/>
    </source>
</evidence>
<gene>
    <name evidence="2" type="ORF">ABW18_04455</name>
</gene>
<evidence type="ECO:0000313" key="2">
    <source>
        <dbReference type="EMBL" id="KNA92558.1"/>
    </source>
</evidence>